<dbReference type="EMBL" id="FRBW01000005">
    <property type="protein sequence ID" value="SHN08595.1"/>
    <property type="molecule type" value="Genomic_DNA"/>
</dbReference>
<dbReference type="Proteomes" id="UP000186002">
    <property type="component" value="Unassembled WGS sequence"/>
</dbReference>
<evidence type="ECO:0000256" key="1">
    <source>
        <dbReference type="SAM" id="Phobius"/>
    </source>
</evidence>
<dbReference type="OrthoDB" id="8482254at2"/>
<organism evidence="2 3">
    <name type="scientific">Roseibium suaedae</name>
    <dbReference type="NCBI Taxonomy" id="735517"/>
    <lineage>
        <taxon>Bacteria</taxon>
        <taxon>Pseudomonadati</taxon>
        <taxon>Pseudomonadota</taxon>
        <taxon>Alphaproteobacteria</taxon>
        <taxon>Hyphomicrobiales</taxon>
        <taxon>Stappiaceae</taxon>
        <taxon>Roseibium</taxon>
    </lineage>
</organism>
<dbReference type="AlphaFoldDB" id="A0A1M7NX35"/>
<proteinExistence type="predicted"/>
<feature type="transmembrane region" description="Helical" evidence="1">
    <location>
        <begin position="12"/>
        <end position="31"/>
    </location>
</feature>
<keyword evidence="1" id="KW-0812">Transmembrane</keyword>
<accession>A0A1M7NX35</accession>
<keyword evidence="1" id="KW-1133">Transmembrane helix</keyword>
<sequence>MHLLPVVRPGLAYGGVLCLSYLATGLTRSLWMNSASGTLIAALWEAAVFLVAGVLTLSALLRSGKIGAQAEQHPVLTGLIALGCFVLADALIAGLLCGVPLLKHWGRFWDLEGRIQLLALLLYAALPLIWFHEQQPGKGVTPGR</sequence>
<reference evidence="2 3" key="1">
    <citation type="submission" date="2016-11" db="EMBL/GenBank/DDBJ databases">
        <authorList>
            <person name="Jaros S."/>
            <person name="Januszkiewicz K."/>
            <person name="Wedrychowicz H."/>
        </authorList>
    </citation>
    <scope>NUCLEOTIDE SEQUENCE [LARGE SCALE GENOMIC DNA]</scope>
    <source>
        <strain evidence="2 3">DSM 22153</strain>
    </source>
</reference>
<feature type="transmembrane region" description="Helical" evidence="1">
    <location>
        <begin position="38"/>
        <end position="60"/>
    </location>
</feature>
<keyword evidence="1" id="KW-0472">Membrane</keyword>
<keyword evidence="3" id="KW-1185">Reference proteome</keyword>
<feature type="transmembrane region" description="Helical" evidence="1">
    <location>
        <begin position="80"/>
        <end position="102"/>
    </location>
</feature>
<evidence type="ECO:0000313" key="2">
    <source>
        <dbReference type="EMBL" id="SHN08595.1"/>
    </source>
</evidence>
<dbReference type="STRING" id="735517.SAMN05444272_4025"/>
<feature type="transmembrane region" description="Helical" evidence="1">
    <location>
        <begin position="114"/>
        <end position="132"/>
    </location>
</feature>
<protein>
    <submittedName>
        <fullName evidence="2">Uncharacterized protein</fullName>
    </submittedName>
</protein>
<dbReference type="RefSeq" id="WP_073015133.1">
    <property type="nucleotide sequence ID" value="NZ_FRBW01000005.1"/>
</dbReference>
<evidence type="ECO:0000313" key="3">
    <source>
        <dbReference type="Proteomes" id="UP000186002"/>
    </source>
</evidence>
<gene>
    <name evidence="2" type="ORF">SAMN05444272_4025</name>
</gene>
<name>A0A1M7NX35_9HYPH</name>